<dbReference type="InterPro" id="IPR050799">
    <property type="entry name" value="ZIP_Transporter"/>
</dbReference>
<sequence>MASFVSLACCLKACVLCLMCTAMVSECTKLLGKELQNSRPGFKVITEGKSVGADAAIVTSQQLDTKDISPEDHLSCRQFFKREICDECFIENNSVSSNAQLGGTASRRDGPVAPATINELARVGSVLVSKLQQGTCALGRSTVGRVRRSVVVGDIDASLFVEAIYEKYGTSGVINEDQFDSLLQDLGVGKLMATTTAQSPTNHSDSDDDHTAIKQCFLADDLVAIFNASKGIPEERFASICPSLIQQITQGCVAPVTPPTELDLKMYAWATIAVASITILSMLAMIAVPTHGSRFYAAVMQLFVALAVSSLSGDALLHLLPEALGIHGMPKTEGQPNHILITLTVILAVYFFFVFERLMSLCLKGKPHGHGHVHSRPRRETFIEDDECGTHLDAMKEVGEKYHHESTKTDENHDGKQDDQDTISNKEVEETTTKDMKLDKDKEAASELPKSQQTIFGLNMLSVMVLIGDVVHNITDGITIGVSFVNGPFAGISTTIAVFFHEVPHEIGDFAVLLRSGVSFRKAMLCSLISNMIGFAGLYAGLLLGSENVIQRWIFAATAGMFLYIALVSLVPEMNQQAEEAERNPWRVFLRHNIGLLLGWTVMLALGVYEQYTEDLF</sequence>
<feature type="transmembrane region" description="Helical" evidence="7">
    <location>
        <begin position="523"/>
        <end position="544"/>
    </location>
</feature>
<evidence type="ECO:0000313" key="9">
    <source>
        <dbReference type="EnsemblMetazoa" id="XP_038072699.1"/>
    </source>
</evidence>
<evidence type="ECO:0000256" key="5">
    <source>
        <dbReference type="ARBA" id="ARBA00023136"/>
    </source>
</evidence>
<dbReference type="GeneID" id="119741100"/>
<dbReference type="Pfam" id="PF02535">
    <property type="entry name" value="Zip"/>
    <property type="match status" value="1"/>
</dbReference>
<name>A0A914B9M2_PATMI</name>
<keyword evidence="8" id="KW-0732">Signal</keyword>
<feature type="transmembrane region" description="Helical" evidence="7">
    <location>
        <begin position="337"/>
        <end position="355"/>
    </location>
</feature>
<dbReference type="AlphaFoldDB" id="A0A914B9M2"/>
<dbReference type="InterPro" id="IPR003689">
    <property type="entry name" value="ZIP"/>
</dbReference>
<organism evidence="9 10">
    <name type="scientific">Patiria miniata</name>
    <name type="common">Bat star</name>
    <name type="synonym">Asterina miniata</name>
    <dbReference type="NCBI Taxonomy" id="46514"/>
    <lineage>
        <taxon>Eukaryota</taxon>
        <taxon>Metazoa</taxon>
        <taxon>Echinodermata</taxon>
        <taxon>Eleutherozoa</taxon>
        <taxon>Asterozoa</taxon>
        <taxon>Asteroidea</taxon>
        <taxon>Valvatacea</taxon>
        <taxon>Valvatida</taxon>
        <taxon>Asterinidae</taxon>
        <taxon>Patiria</taxon>
    </lineage>
</organism>
<dbReference type="GO" id="GO:0005886">
    <property type="term" value="C:plasma membrane"/>
    <property type="evidence" value="ECO:0007669"/>
    <property type="project" value="TreeGrafter"/>
</dbReference>
<dbReference type="PANTHER" id="PTHR12191">
    <property type="entry name" value="SOLUTE CARRIER FAMILY 39"/>
    <property type="match status" value="1"/>
</dbReference>
<dbReference type="GO" id="GO:0005385">
    <property type="term" value="F:zinc ion transmembrane transporter activity"/>
    <property type="evidence" value="ECO:0007669"/>
    <property type="project" value="TreeGrafter"/>
</dbReference>
<feature type="compositionally biased region" description="Basic and acidic residues" evidence="6">
    <location>
        <begin position="402"/>
        <end position="445"/>
    </location>
</feature>
<evidence type="ECO:0000313" key="10">
    <source>
        <dbReference type="Proteomes" id="UP000887568"/>
    </source>
</evidence>
<dbReference type="GO" id="GO:0030003">
    <property type="term" value="P:intracellular monoatomic cation homeostasis"/>
    <property type="evidence" value="ECO:0007669"/>
    <property type="project" value="TreeGrafter"/>
</dbReference>
<feature type="transmembrane region" description="Helical" evidence="7">
    <location>
        <begin position="550"/>
        <end position="571"/>
    </location>
</feature>
<keyword evidence="5 7" id="KW-0472">Membrane</keyword>
<dbReference type="EnsemblMetazoa" id="XM_038216771.1">
    <property type="protein sequence ID" value="XP_038072699.1"/>
    <property type="gene ID" value="LOC119741100"/>
</dbReference>
<keyword evidence="10" id="KW-1185">Reference proteome</keyword>
<dbReference type="RefSeq" id="XP_038072699.1">
    <property type="nucleotide sequence ID" value="XM_038216771.1"/>
</dbReference>
<dbReference type="PANTHER" id="PTHR12191:SF4">
    <property type="entry name" value="ZINC TRANSPORTER ZIP12"/>
    <property type="match status" value="1"/>
</dbReference>
<comment type="subcellular location">
    <subcellularLocation>
        <location evidence="1">Membrane</location>
        <topology evidence="1">Multi-pass membrane protein</topology>
    </subcellularLocation>
</comment>
<proteinExistence type="inferred from homology"/>
<keyword evidence="3 7" id="KW-0812">Transmembrane</keyword>
<feature type="chain" id="PRO_5038054161" evidence="8">
    <location>
        <begin position="18"/>
        <end position="617"/>
    </location>
</feature>
<comment type="similarity">
    <text evidence="2">Belongs to the ZIP transporter (TC 2.A.5) family.</text>
</comment>
<evidence type="ECO:0000256" key="3">
    <source>
        <dbReference type="ARBA" id="ARBA00022692"/>
    </source>
</evidence>
<evidence type="ECO:0000256" key="8">
    <source>
        <dbReference type="SAM" id="SignalP"/>
    </source>
</evidence>
<dbReference type="GO" id="GO:0071578">
    <property type="term" value="P:zinc ion import across plasma membrane"/>
    <property type="evidence" value="ECO:0007669"/>
    <property type="project" value="TreeGrafter"/>
</dbReference>
<evidence type="ECO:0000256" key="6">
    <source>
        <dbReference type="SAM" id="MobiDB-lite"/>
    </source>
</evidence>
<keyword evidence="4 7" id="KW-1133">Transmembrane helix</keyword>
<feature type="transmembrane region" description="Helical" evidence="7">
    <location>
        <begin position="592"/>
        <end position="609"/>
    </location>
</feature>
<evidence type="ECO:0000256" key="2">
    <source>
        <dbReference type="ARBA" id="ARBA00006939"/>
    </source>
</evidence>
<evidence type="ECO:0000256" key="4">
    <source>
        <dbReference type="ARBA" id="ARBA00022989"/>
    </source>
</evidence>
<feature type="transmembrane region" description="Helical" evidence="7">
    <location>
        <begin position="266"/>
        <end position="288"/>
    </location>
</feature>
<protein>
    <submittedName>
        <fullName evidence="9">Uncharacterized protein</fullName>
    </submittedName>
</protein>
<dbReference type="OMA" id="RWVEETH"/>
<reference evidence="9" key="1">
    <citation type="submission" date="2022-11" db="UniProtKB">
        <authorList>
            <consortium name="EnsemblMetazoa"/>
        </authorList>
    </citation>
    <scope>IDENTIFICATION</scope>
</reference>
<accession>A0A914B9M2</accession>
<dbReference type="GO" id="GO:0140410">
    <property type="term" value="F:monoatomic cation:bicarbonate symporter activity"/>
    <property type="evidence" value="ECO:0007669"/>
    <property type="project" value="TreeGrafter"/>
</dbReference>
<dbReference type="OrthoDB" id="200954at2759"/>
<evidence type="ECO:0000256" key="7">
    <source>
        <dbReference type="SAM" id="Phobius"/>
    </source>
</evidence>
<feature type="transmembrane region" description="Helical" evidence="7">
    <location>
        <begin position="295"/>
        <end position="317"/>
    </location>
</feature>
<evidence type="ECO:0000256" key="1">
    <source>
        <dbReference type="ARBA" id="ARBA00004141"/>
    </source>
</evidence>
<dbReference type="Proteomes" id="UP000887568">
    <property type="component" value="Unplaced"/>
</dbReference>
<feature type="region of interest" description="Disordered" evidence="6">
    <location>
        <begin position="402"/>
        <end position="446"/>
    </location>
</feature>
<feature type="signal peptide" evidence="8">
    <location>
        <begin position="1"/>
        <end position="17"/>
    </location>
</feature>